<feature type="domain" description="2TM" evidence="2">
    <location>
        <begin position="11"/>
        <end position="92"/>
    </location>
</feature>
<dbReference type="EMBL" id="CP068108">
    <property type="protein sequence ID" value="QQU00536.1"/>
    <property type="molecule type" value="Genomic_DNA"/>
</dbReference>
<evidence type="ECO:0000256" key="1">
    <source>
        <dbReference type="SAM" id="Phobius"/>
    </source>
</evidence>
<keyword evidence="1" id="KW-1133">Transmembrane helix</keyword>
<evidence type="ECO:0000259" key="2">
    <source>
        <dbReference type="Pfam" id="PF13239"/>
    </source>
</evidence>
<keyword evidence="1" id="KW-0472">Membrane</keyword>
<dbReference type="InterPro" id="IPR025698">
    <property type="entry name" value="2TM_dom"/>
</dbReference>
<dbReference type="Proteomes" id="UP000596202">
    <property type="component" value="Chromosome"/>
</dbReference>
<feature type="transmembrane region" description="Helical" evidence="1">
    <location>
        <begin position="52"/>
        <end position="74"/>
    </location>
</feature>
<dbReference type="Pfam" id="PF13239">
    <property type="entry name" value="2TM"/>
    <property type="match status" value="1"/>
</dbReference>
<feature type="transmembrane region" description="Helical" evidence="1">
    <location>
        <begin position="21"/>
        <end position="40"/>
    </location>
</feature>
<dbReference type="RefSeq" id="WP_002990060.1">
    <property type="nucleotide sequence ID" value="NZ_CP068108.1"/>
</dbReference>
<proteinExistence type="predicted"/>
<protein>
    <submittedName>
        <fullName evidence="3">2TM domain-containing protein</fullName>
    </submittedName>
</protein>
<gene>
    <name evidence="3" type="ORF">I6I88_01855</name>
</gene>
<dbReference type="GeneID" id="93526375"/>
<sequence length="126" mass="15025">MEKTEAIKQYEYAKNRIKQRKMLLFHFVVFLLGSIVLYGINMWVKDPQIVGVWWTYAIGAWALVLLFHVINVLVVNRFMGPAWQEREIERLIAIQQEKIRQLRAKVEKDFPLVDVKRDLNHDDSKQ</sequence>
<evidence type="ECO:0000313" key="3">
    <source>
        <dbReference type="EMBL" id="QQU00536.1"/>
    </source>
</evidence>
<evidence type="ECO:0000313" key="4">
    <source>
        <dbReference type="Proteomes" id="UP000596202"/>
    </source>
</evidence>
<accession>A0A9Q6Z4U5</accession>
<keyword evidence="1" id="KW-0812">Transmembrane</keyword>
<reference evidence="3 4" key="1">
    <citation type="submission" date="2021-01" db="EMBL/GenBank/DDBJ databases">
        <title>FDA dAtabase for Regulatory Grade micrObial Sequences (FDA-ARGOS): Supporting development and validation of Infectious Disease Dx tests.</title>
        <authorList>
            <person name="Sproer C."/>
            <person name="Gronow S."/>
            <person name="Severitt S."/>
            <person name="Schroder I."/>
            <person name="Tallon L."/>
            <person name="Sadzewicz L."/>
            <person name="Zhao X."/>
            <person name="Boylan J."/>
            <person name="Ott S."/>
            <person name="Bowen H."/>
            <person name="Vavikolanu K."/>
            <person name="Mehta A."/>
            <person name="Aluvathingal J."/>
            <person name="Nadendla S."/>
            <person name="Lowell S."/>
            <person name="Myers T."/>
            <person name="Yan Y."/>
            <person name="Sichtig H."/>
        </authorList>
    </citation>
    <scope>NUCLEOTIDE SEQUENCE [LARGE SCALE GENOMIC DNA]</scope>
    <source>
        <strain evidence="3 4">FDAARGOS_1131</strain>
    </source>
</reference>
<organism evidence="3 4">
    <name type="scientific">Myroides odoratus</name>
    <name type="common">Flavobacterium odoratum</name>
    <dbReference type="NCBI Taxonomy" id="256"/>
    <lineage>
        <taxon>Bacteria</taxon>
        <taxon>Pseudomonadati</taxon>
        <taxon>Bacteroidota</taxon>
        <taxon>Flavobacteriia</taxon>
        <taxon>Flavobacteriales</taxon>
        <taxon>Flavobacteriaceae</taxon>
        <taxon>Myroides</taxon>
    </lineage>
</organism>
<name>A0A9Q6Z4U5_MYROD</name>
<dbReference type="OrthoDB" id="1443721at2"/>
<dbReference type="AlphaFoldDB" id="A0A9Q6Z4U5"/>